<evidence type="ECO:0000313" key="2">
    <source>
        <dbReference type="Proteomes" id="UP000192247"/>
    </source>
</evidence>
<dbReference type="InParanoid" id="A0A1V9XQE7"/>
<reference evidence="1 2" key="1">
    <citation type="journal article" date="2017" name="Gigascience">
        <title>Draft genome of the honey bee ectoparasitic mite, Tropilaelaps mercedesae, is shaped by the parasitic life history.</title>
        <authorList>
            <person name="Dong X."/>
            <person name="Armstrong S.D."/>
            <person name="Xia D."/>
            <person name="Makepeace B.L."/>
            <person name="Darby A.C."/>
            <person name="Kadowaki T."/>
        </authorList>
    </citation>
    <scope>NUCLEOTIDE SEQUENCE [LARGE SCALE GENOMIC DNA]</scope>
    <source>
        <strain evidence="1">Wuxi-XJTLU</strain>
    </source>
</reference>
<comment type="caution">
    <text evidence="1">The sequence shown here is derived from an EMBL/GenBank/DDBJ whole genome shotgun (WGS) entry which is preliminary data.</text>
</comment>
<protein>
    <submittedName>
        <fullName evidence="1">Uncharacterized protein</fullName>
    </submittedName>
</protein>
<organism evidence="1 2">
    <name type="scientific">Tropilaelaps mercedesae</name>
    <dbReference type="NCBI Taxonomy" id="418985"/>
    <lineage>
        <taxon>Eukaryota</taxon>
        <taxon>Metazoa</taxon>
        <taxon>Ecdysozoa</taxon>
        <taxon>Arthropoda</taxon>
        <taxon>Chelicerata</taxon>
        <taxon>Arachnida</taxon>
        <taxon>Acari</taxon>
        <taxon>Parasitiformes</taxon>
        <taxon>Mesostigmata</taxon>
        <taxon>Gamasina</taxon>
        <taxon>Dermanyssoidea</taxon>
        <taxon>Laelapidae</taxon>
        <taxon>Tropilaelaps</taxon>
    </lineage>
</organism>
<dbReference type="EMBL" id="MNPL01005934">
    <property type="protein sequence ID" value="OQR75714.1"/>
    <property type="molecule type" value="Genomic_DNA"/>
</dbReference>
<sequence length="14" mass="1625">MTTDSERKESGRVE</sequence>
<accession>A0A1V9XQE7</accession>
<keyword evidence="2" id="KW-1185">Reference proteome</keyword>
<gene>
    <name evidence="1" type="ORF">BIW11_03207</name>
</gene>
<name>A0A1V9XQE7_9ACAR</name>
<proteinExistence type="predicted"/>
<dbReference type="Proteomes" id="UP000192247">
    <property type="component" value="Unassembled WGS sequence"/>
</dbReference>
<evidence type="ECO:0000313" key="1">
    <source>
        <dbReference type="EMBL" id="OQR75714.1"/>
    </source>
</evidence>